<dbReference type="AlphaFoldDB" id="A0A4U5M3J4"/>
<reference evidence="2 3" key="2">
    <citation type="journal article" date="2019" name="G3 (Bethesda)">
        <title>Hybrid Assembly of the Genome of the Entomopathogenic Nematode Steinernema carpocapsae Identifies the X-Chromosome.</title>
        <authorList>
            <person name="Serra L."/>
            <person name="Macchietto M."/>
            <person name="Macias-Munoz A."/>
            <person name="McGill C.J."/>
            <person name="Rodriguez I.M."/>
            <person name="Rodriguez B."/>
            <person name="Murad R."/>
            <person name="Mortazavi A."/>
        </authorList>
    </citation>
    <scope>NUCLEOTIDE SEQUENCE [LARGE SCALE GENOMIC DNA]</scope>
    <source>
        <strain evidence="2 3">ALL</strain>
    </source>
</reference>
<keyword evidence="3" id="KW-1185">Reference proteome</keyword>
<protein>
    <submittedName>
        <fullName evidence="2">Uncharacterized protein</fullName>
    </submittedName>
</protein>
<evidence type="ECO:0000313" key="2">
    <source>
        <dbReference type="EMBL" id="TKR63329.1"/>
    </source>
</evidence>
<organism evidence="2 3">
    <name type="scientific">Steinernema carpocapsae</name>
    <name type="common">Entomopathogenic nematode</name>
    <dbReference type="NCBI Taxonomy" id="34508"/>
    <lineage>
        <taxon>Eukaryota</taxon>
        <taxon>Metazoa</taxon>
        <taxon>Ecdysozoa</taxon>
        <taxon>Nematoda</taxon>
        <taxon>Chromadorea</taxon>
        <taxon>Rhabditida</taxon>
        <taxon>Tylenchina</taxon>
        <taxon>Panagrolaimomorpha</taxon>
        <taxon>Strongyloidoidea</taxon>
        <taxon>Steinernematidae</taxon>
        <taxon>Steinernema</taxon>
    </lineage>
</organism>
<gene>
    <name evidence="2" type="ORF">L596_027169</name>
</gene>
<comment type="caution">
    <text evidence="2">The sequence shown here is derived from an EMBL/GenBank/DDBJ whole genome shotgun (WGS) entry which is preliminary data.</text>
</comment>
<name>A0A4U5M3J4_STECR</name>
<evidence type="ECO:0000256" key="1">
    <source>
        <dbReference type="SAM" id="MobiDB-lite"/>
    </source>
</evidence>
<proteinExistence type="predicted"/>
<evidence type="ECO:0000313" key="3">
    <source>
        <dbReference type="Proteomes" id="UP000298663"/>
    </source>
</evidence>
<accession>A0A4U5M3J4</accession>
<sequence length="66" mass="7722">MSRHRRSWLELNLTSGTVEGRSGAQQRRSETDRSFPASELEMTPLHDFQTCVRLPVWPELFLNHPE</sequence>
<reference evidence="2 3" key="1">
    <citation type="journal article" date="2015" name="Genome Biol.">
        <title>Comparative genomics of Steinernema reveals deeply conserved gene regulatory networks.</title>
        <authorList>
            <person name="Dillman A.R."/>
            <person name="Macchietto M."/>
            <person name="Porter C.F."/>
            <person name="Rogers A."/>
            <person name="Williams B."/>
            <person name="Antoshechkin I."/>
            <person name="Lee M.M."/>
            <person name="Goodwin Z."/>
            <person name="Lu X."/>
            <person name="Lewis E.E."/>
            <person name="Goodrich-Blair H."/>
            <person name="Stock S.P."/>
            <person name="Adams B.J."/>
            <person name="Sternberg P.W."/>
            <person name="Mortazavi A."/>
        </authorList>
    </citation>
    <scope>NUCLEOTIDE SEQUENCE [LARGE SCALE GENOMIC DNA]</scope>
    <source>
        <strain evidence="2 3">ALL</strain>
    </source>
</reference>
<dbReference type="EMBL" id="AZBU02000010">
    <property type="protein sequence ID" value="TKR63329.1"/>
    <property type="molecule type" value="Genomic_DNA"/>
</dbReference>
<feature type="region of interest" description="Disordered" evidence="1">
    <location>
        <begin position="16"/>
        <end position="40"/>
    </location>
</feature>
<dbReference type="Proteomes" id="UP000298663">
    <property type="component" value="Unassembled WGS sequence"/>
</dbReference>